<evidence type="ECO:0000313" key="2">
    <source>
        <dbReference type="Proteomes" id="UP001364695"/>
    </source>
</evidence>
<organism evidence="1 2">
    <name type="scientific">Amphibiibacter pelophylacis</name>
    <dbReference type="NCBI Taxonomy" id="1799477"/>
    <lineage>
        <taxon>Bacteria</taxon>
        <taxon>Pseudomonadati</taxon>
        <taxon>Pseudomonadota</taxon>
        <taxon>Betaproteobacteria</taxon>
        <taxon>Burkholderiales</taxon>
        <taxon>Sphaerotilaceae</taxon>
        <taxon>Amphibiibacter</taxon>
    </lineage>
</organism>
<comment type="caution">
    <text evidence="1">The sequence shown here is derived from an EMBL/GenBank/DDBJ whole genome shotgun (WGS) entry which is preliminary data.</text>
</comment>
<reference evidence="1" key="1">
    <citation type="submission" date="2023-10" db="EMBL/GenBank/DDBJ databases">
        <title>Amphibacter perezi, gen. nov., sp. nov. a novel taxa of the family Comamonadaceae, class Betaproteobacteria isolated from the skin microbiota of Pelophylax perezi from different populations.</title>
        <authorList>
            <person name="Costa S."/>
            <person name="Proenca D.N."/>
            <person name="Lopes I."/>
            <person name="Morais P.V."/>
        </authorList>
    </citation>
    <scope>NUCLEOTIDE SEQUENCE</scope>
    <source>
        <strain evidence="1">SL12-8</strain>
    </source>
</reference>
<evidence type="ECO:0000313" key="1">
    <source>
        <dbReference type="EMBL" id="MEJ7138220.1"/>
    </source>
</evidence>
<name>A0ACC6P1X4_9BURK</name>
<dbReference type="EMBL" id="JAWDIE010000009">
    <property type="protein sequence ID" value="MEJ7138220.1"/>
    <property type="molecule type" value="Genomic_DNA"/>
</dbReference>
<accession>A0ACC6P1X4</accession>
<keyword evidence="2" id="KW-1185">Reference proteome</keyword>
<protein>
    <submittedName>
        <fullName evidence="1">Carbohydrate ABC transporter permease</fullName>
    </submittedName>
</protein>
<dbReference type="Proteomes" id="UP001364695">
    <property type="component" value="Unassembled WGS sequence"/>
</dbReference>
<sequence>MSHSMTHSRAPQWASKALNYVLLCWIALVFIFPVVFMIVSSLKPDLQLLQDATSLRAFLPVGDVSLENYSAAFNRVPIAHFIFNSLLVTGVTMVLSLAICSMAAFAFVFLEFPGKNVMMAVILATFIVPFESIAIPLLLIVNKLPWIGMNGIEFGWLNSYHVQIIPFIADALTIFLFVQYFRDLPRDLVEAARVDGASYFQIYRRVVVPLAGPVFATAAILKFLAMYNQYLWPVMTAQAEQYRPIMVGLQYFFQLNIAWGEMMAYLSVITIPVLLFYLSLQRAFIASIASTGVKG</sequence>
<proteinExistence type="predicted"/>
<gene>
    <name evidence="1" type="ORF">RV045_07225</name>
</gene>